<dbReference type="InterPro" id="IPR000718">
    <property type="entry name" value="Peptidase_M13"/>
</dbReference>
<dbReference type="InterPro" id="IPR018497">
    <property type="entry name" value="Peptidase_M13_C"/>
</dbReference>
<evidence type="ECO:0000313" key="3">
    <source>
        <dbReference type="EMBL" id="ARK20047.1"/>
    </source>
</evidence>
<dbReference type="InterPro" id="IPR024079">
    <property type="entry name" value="MetalloPept_cat_dom_sf"/>
</dbReference>
<sequence length="179" mass="20579">MTFSYAGLLTSALYSELHYNFRGSKNVWWSSAMLNKYASKEKCFAEEYSQYPIIELEEELGIIYNNGARTATENIADAMGLKAAYLAFQKRLEKMEGECPMLPHFAKFTCEQLFFISFANTFCMAMRPFALLKHVQENHHSTSRTRVNGAVSNMPEFSKAFNCKPNSFLNPKKKCDVWE</sequence>
<dbReference type="GO" id="GO:0004222">
    <property type="term" value="F:metalloendopeptidase activity"/>
    <property type="evidence" value="ECO:0007669"/>
    <property type="project" value="InterPro"/>
</dbReference>
<dbReference type="AlphaFoldDB" id="A0A1W6EWC8"/>
<dbReference type="PANTHER" id="PTHR11733:SF167">
    <property type="entry name" value="FI17812P1-RELATED"/>
    <property type="match status" value="1"/>
</dbReference>
<comment type="similarity">
    <text evidence="1">Belongs to the peptidase M13 family.</text>
</comment>
<dbReference type="PROSITE" id="PS51885">
    <property type="entry name" value="NEPRILYSIN"/>
    <property type="match status" value="1"/>
</dbReference>
<dbReference type="GO" id="GO:0016485">
    <property type="term" value="P:protein processing"/>
    <property type="evidence" value="ECO:0007669"/>
    <property type="project" value="TreeGrafter"/>
</dbReference>
<dbReference type="Gene3D" id="3.40.390.10">
    <property type="entry name" value="Collagenase (Catalytic Domain)"/>
    <property type="match status" value="1"/>
</dbReference>
<dbReference type="GO" id="GO:0005886">
    <property type="term" value="C:plasma membrane"/>
    <property type="evidence" value="ECO:0007669"/>
    <property type="project" value="TreeGrafter"/>
</dbReference>
<dbReference type="EMBL" id="KY563638">
    <property type="protein sequence ID" value="ARK20047.1"/>
    <property type="molecule type" value="mRNA"/>
</dbReference>
<dbReference type="PANTHER" id="PTHR11733">
    <property type="entry name" value="ZINC METALLOPROTEASE FAMILY M13 NEPRILYSIN-RELATED"/>
    <property type="match status" value="1"/>
</dbReference>
<dbReference type="Pfam" id="PF01431">
    <property type="entry name" value="Peptidase_M13"/>
    <property type="match status" value="1"/>
</dbReference>
<evidence type="ECO:0000259" key="2">
    <source>
        <dbReference type="Pfam" id="PF01431"/>
    </source>
</evidence>
<accession>A0A1W6EWC8</accession>
<organism evidence="3">
    <name type="scientific">Ampulex compressa</name>
    <name type="common">Emerald cockroach wasp</name>
    <dbReference type="NCBI Taxonomy" id="860918"/>
    <lineage>
        <taxon>Eukaryota</taxon>
        <taxon>Metazoa</taxon>
        <taxon>Ecdysozoa</taxon>
        <taxon>Arthropoda</taxon>
        <taxon>Hexapoda</taxon>
        <taxon>Insecta</taxon>
        <taxon>Pterygota</taxon>
        <taxon>Neoptera</taxon>
        <taxon>Endopterygota</taxon>
        <taxon>Hymenoptera</taxon>
        <taxon>Apocrita</taxon>
        <taxon>Aculeata</taxon>
        <taxon>Apoidea</taxon>
        <taxon>Ampulicidae</taxon>
        <taxon>Ampulicini</taxon>
        <taxon>Ampulex</taxon>
    </lineage>
</organism>
<dbReference type="SUPFAM" id="SSF55486">
    <property type="entry name" value="Metalloproteases ('zincins'), catalytic domain"/>
    <property type="match status" value="1"/>
</dbReference>
<proteinExistence type="evidence at transcript level"/>
<reference evidence="3" key="1">
    <citation type="submission" date="2017-02" db="EMBL/GenBank/DDBJ databases">
        <title>Parasitoid Jewel Wasp Mounts Multi-Pronged Neurochemical Attack to Hijack a Host Brain.</title>
        <authorList>
            <person name="Arvidson R.S."/>
            <person name="Kaiser M."/>
            <person name="Libersat F."/>
            <person name="Adams M.E."/>
        </authorList>
    </citation>
    <scope>NUCLEOTIDE SEQUENCE</scope>
    <source>
        <strain evidence="3">265</strain>
    </source>
</reference>
<evidence type="ECO:0000256" key="1">
    <source>
        <dbReference type="ARBA" id="ARBA00007357"/>
    </source>
</evidence>
<feature type="domain" description="Peptidase M13 C-terminal" evidence="2">
    <location>
        <begin position="17"/>
        <end position="177"/>
    </location>
</feature>
<name>A0A1W6EWC8_AMPCP</name>
<protein>
    <submittedName>
        <fullName evidence="3">Neprilysin-like protein 13</fullName>
    </submittedName>
</protein>